<comment type="catalytic activity">
    <reaction evidence="5">
        <text>UDP-N-acetyl-alpha-D-mannosamine + N-acetyl-alpha-D-glucosaminyl-di-trans,octa-cis-undecaprenyl diphosphate = N-acetyl-beta-D-mannosaminyl-(1-&gt;4)-N-acetyl-alpha-D-glucosaminyl di-trans,octa-cis-undecaprenyl diphosphate + UDP + H(+)</text>
        <dbReference type="Rhea" id="RHEA:16053"/>
        <dbReference type="ChEBI" id="CHEBI:15378"/>
        <dbReference type="ChEBI" id="CHEBI:58223"/>
        <dbReference type="ChEBI" id="CHEBI:62959"/>
        <dbReference type="ChEBI" id="CHEBI:68623"/>
        <dbReference type="ChEBI" id="CHEBI:132210"/>
        <dbReference type="EC" id="2.4.1.187"/>
    </reaction>
</comment>
<dbReference type="GO" id="GO:0047244">
    <property type="term" value="F:N-acetylglucosaminyldiphosphoundecaprenol N-acetyl-beta-D-mannosaminyltransferase activity"/>
    <property type="evidence" value="ECO:0007669"/>
    <property type="project" value="UniProtKB-UniRule"/>
</dbReference>
<dbReference type="Pfam" id="PF03808">
    <property type="entry name" value="Glyco_tran_WecG"/>
    <property type="match status" value="1"/>
</dbReference>
<evidence type="ECO:0000256" key="4">
    <source>
        <dbReference type="ARBA" id="ARBA00023316"/>
    </source>
</evidence>
<accession>A0A1M6KM61</accession>
<comment type="similarity">
    <text evidence="5">Belongs to the glycosyltransferase 26 family. TagA/TarA subfamily.</text>
</comment>
<dbReference type="CDD" id="cd06533">
    <property type="entry name" value="Glyco_transf_WecG_TagA"/>
    <property type="match status" value="1"/>
</dbReference>
<dbReference type="InterPro" id="IPR034714">
    <property type="entry name" value="TagA_TarA"/>
</dbReference>
<keyword evidence="3 5" id="KW-0777">Teichoic acid biosynthesis</keyword>
<dbReference type="GO" id="GO:0071555">
    <property type="term" value="P:cell wall organization"/>
    <property type="evidence" value="ECO:0007669"/>
    <property type="project" value="UniProtKB-KW"/>
</dbReference>
<keyword evidence="1 5" id="KW-0328">Glycosyltransferase</keyword>
<dbReference type="EMBL" id="FQZO01000006">
    <property type="protein sequence ID" value="SHJ59995.1"/>
    <property type="molecule type" value="Genomic_DNA"/>
</dbReference>
<sequence>MNTKNLGFINGENLHFMNTKILDFNIFNGSKKQLLHSIFSDNKKYHIVSGNPEVLSIALNNSKLLSNFKSENTIIIPDGVGVVIASKMVRNTVKEKIAGIEVMQDILDYSNRNSKSVYLLGATQDTVEALKQKLNIIYKGINICGIRNGYFNKSQEDEVINDIIKKKPFALFVAMGCPRQEEFIINTMDRIECKIMMGVGGSFDVISGRTKRAPKWMINIGLEWLYRIVKEPWRIKRLSVIPFFILKVLKDRKIKI</sequence>
<keyword evidence="7" id="KW-1185">Reference proteome</keyword>
<dbReference type="NCBIfam" id="TIGR00696">
    <property type="entry name" value="wecG_tagA_cpsF"/>
    <property type="match status" value="1"/>
</dbReference>
<dbReference type="UniPathway" id="UPA00632"/>
<gene>
    <name evidence="6" type="ORF">SAMN05444401_3414</name>
</gene>
<dbReference type="EC" id="2.4.1.187" evidence="5"/>
<evidence type="ECO:0000256" key="2">
    <source>
        <dbReference type="ARBA" id="ARBA00022679"/>
    </source>
</evidence>
<dbReference type="STRING" id="1121298.SAMN05444401_3414"/>
<name>A0A1M6KM61_9CLOT</name>
<dbReference type="InterPro" id="IPR004629">
    <property type="entry name" value="WecG_TagA_CpsF"/>
</dbReference>
<evidence type="ECO:0000256" key="3">
    <source>
        <dbReference type="ARBA" id="ARBA00022944"/>
    </source>
</evidence>
<evidence type="ECO:0000313" key="6">
    <source>
        <dbReference type="EMBL" id="SHJ59995.1"/>
    </source>
</evidence>
<evidence type="ECO:0000256" key="1">
    <source>
        <dbReference type="ARBA" id="ARBA00022676"/>
    </source>
</evidence>
<reference evidence="6 7" key="1">
    <citation type="submission" date="2016-11" db="EMBL/GenBank/DDBJ databases">
        <authorList>
            <person name="Jaros S."/>
            <person name="Januszkiewicz K."/>
            <person name="Wedrychowicz H."/>
        </authorList>
    </citation>
    <scope>NUCLEOTIDE SEQUENCE [LARGE SCALE GENOMIC DNA]</scope>
    <source>
        <strain evidence="6 7">DSM 21864</strain>
    </source>
</reference>
<evidence type="ECO:0000313" key="7">
    <source>
        <dbReference type="Proteomes" id="UP000184080"/>
    </source>
</evidence>
<protein>
    <recommendedName>
        <fullName evidence="5">N-acetylglucosaminyldiphosphoundecaprenol N-acetyl-beta-D-mannosaminyltransferase</fullName>
        <ecNumber evidence="5">2.4.1.187</ecNumber>
    </recommendedName>
    <alternativeName>
        <fullName evidence="5">N-acetylmannosaminyltransferase</fullName>
    </alternativeName>
    <alternativeName>
        <fullName evidence="5">UDP-N-acetylmannosamine transferase</fullName>
    </alternativeName>
    <alternativeName>
        <fullName evidence="5">UDP-N-acetylmannosamine:N-acetylglucosaminyl pyrophosphorylundecaprenol N-acetylmannosaminyltransferase</fullName>
    </alternativeName>
</protein>
<proteinExistence type="inferred from homology"/>
<comment type="function">
    <text evidence="5">Catalyzes the conversion of GlcNAc-PP-undecaprenol into ManNAc-GlcNAc-PP-undecaprenol, the first committed lipid intermediate in the de novo synthesis of teichoic acid.</text>
</comment>
<dbReference type="HAMAP" id="MF_02070">
    <property type="entry name" value="TagA_TarA"/>
    <property type="match status" value="1"/>
</dbReference>
<keyword evidence="2 5" id="KW-0808">Transferase</keyword>
<keyword evidence="4 5" id="KW-0961">Cell wall biogenesis/degradation</keyword>
<organism evidence="6 7">
    <name type="scientific">Clostridium amylolyticum</name>
    <dbReference type="NCBI Taxonomy" id="1121298"/>
    <lineage>
        <taxon>Bacteria</taxon>
        <taxon>Bacillati</taxon>
        <taxon>Bacillota</taxon>
        <taxon>Clostridia</taxon>
        <taxon>Eubacteriales</taxon>
        <taxon>Clostridiaceae</taxon>
        <taxon>Clostridium</taxon>
    </lineage>
</organism>
<dbReference type="Proteomes" id="UP000184080">
    <property type="component" value="Unassembled WGS sequence"/>
</dbReference>
<evidence type="ECO:0000256" key="5">
    <source>
        <dbReference type="HAMAP-Rule" id="MF_02070"/>
    </source>
</evidence>
<dbReference type="GO" id="GO:0019350">
    <property type="term" value="P:teichoic acid biosynthetic process"/>
    <property type="evidence" value="ECO:0007669"/>
    <property type="project" value="UniProtKB-UniRule"/>
</dbReference>
<dbReference type="PANTHER" id="PTHR34136:SF1">
    <property type="entry name" value="UDP-N-ACETYL-D-MANNOSAMINURONIC ACID TRANSFERASE"/>
    <property type="match status" value="1"/>
</dbReference>
<comment type="pathway">
    <text evidence="5">Cell wall biogenesis; teichoic acid biosynthesis.</text>
</comment>
<dbReference type="AlphaFoldDB" id="A0A1M6KM61"/>
<dbReference type="PANTHER" id="PTHR34136">
    <property type="match status" value="1"/>
</dbReference>